<evidence type="ECO:0000313" key="4">
    <source>
        <dbReference type="Proteomes" id="UP001470230"/>
    </source>
</evidence>
<dbReference type="InterPro" id="IPR001680">
    <property type="entry name" value="WD40_rpt"/>
</dbReference>
<dbReference type="Pfam" id="PF00400">
    <property type="entry name" value="WD40"/>
    <property type="match status" value="1"/>
</dbReference>
<comment type="caution">
    <text evidence="3">The sequence shown here is derived from an EMBL/GenBank/DDBJ whole genome shotgun (WGS) entry which is preliminary data.</text>
</comment>
<dbReference type="EMBL" id="JAPFFF010000410">
    <property type="protein sequence ID" value="KAK8834425.1"/>
    <property type="molecule type" value="Genomic_DNA"/>
</dbReference>
<dbReference type="SUPFAM" id="SSF50978">
    <property type="entry name" value="WD40 repeat-like"/>
    <property type="match status" value="1"/>
</dbReference>
<evidence type="ECO:0000313" key="3">
    <source>
        <dbReference type="EMBL" id="KAK8857621.1"/>
    </source>
</evidence>
<dbReference type="EMBL" id="JAPFFF010000020">
    <property type="protein sequence ID" value="KAK8857621.1"/>
    <property type="molecule type" value="Genomic_DNA"/>
</dbReference>
<sequence length="755" mass="88208">MFSNKDLLPEDFTKEDLEYIKSDLTRFWRANPLSNERQNIINNAYEKIKLHNPLIEHKKIEDKYIELLRLKMLNSQSPNQTLSNIDQNQPDTRQQNATQQSSDLSSPQTSKDLPQQQISSSYIIKTPPTSNSPKIVIPQINNVNVTPLNTNSTNLREKSDSSTFDNDISDVEEITKEQLSNNSSEQQNKPKHNPIDYFREYKLLKSEKDYFARILECFNSLHKSQSSIDFDKEKPDRGVITFKQEYIDFEIEIEYKMVALLKNYIQNFQKKIFPIYDTNCEMINIPKANPMCSPSRTNYVTCHQQPPQPNTIIIDTNDRNIHFLINRKFWITSYSRVSNLRRYHLDNKTLTMYFGEIVSKPLYAYRLQNVEAITVVSYRLKLTGEYPNRYPCNDTEPLFNVYVGGLSINEKVDEFLVCHNAYVYFSEEKKRVLNFFGSEIDTEFTSPAKSIHFNRQSEVNKLFVSDDNHIKEFLINGFDEYVRTVYKGEIHPVEWYKESDKTAELRKKMVNLTHGKNYYFDKIEANDKEKPTAMTVCNNELVFAYGSFLFFWKLNDNDSLKEVKYSDKIEDKEITRISQLRVIQRDGYDGYLAVSSEYFPSIHIYDKTHKNIVRLVGHTLGIKSLCGFSSVLFSSSCDCTVRVWDANKRLPMFMFLLSQNSLSSAIEVGSYCNQVFLFTASQDHTIQCWSIDSKRILFEINLNENVIPKKMVFISGMNKNIGENSKLMVISEFISQNNYNQEAGKMIHVQYFQFL</sequence>
<dbReference type="Gene3D" id="2.130.10.10">
    <property type="entry name" value="YVTN repeat-like/Quinoprotein amine dehydrogenase"/>
    <property type="match status" value="1"/>
</dbReference>
<evidence type="ECO:0000256" key="1">
    <source>
        <dbReference type="SAM" id="MobiDB-lite"/>
    </source>
</evidence>
<proteinExistence type="predicted"/>
<gene>
    <name evidence="3" type="ORF">M9Y10_016027</name>
    <name evidence="2" type="ORF">M9Y10_030618</name>
</gene>
<dbReference type="InterPro" id="IPR015943">
    <property type="entry name" value="WD40/YVTN_repeat-like_dom_sf"/>
</dbReference>
<protein>
    <submittedName>
        <fullName evidence="3">Uncharacterized protein</fullName>
    </submittedName>
</protein>
<evidence type="ECO:0000313" key="2">
    <source>
        <dbReference type="EMBL" id="KAK8834425.1"/>
    </source>
</evidence>
<reference evidence="3 4" key="1">
    <citation type="submission" date="2024-04" db="EMBL/GenBank/DDBJ databases">
        <title>Tritrichomonas musculus Genome.</title>
        <authorList>
            <person name="Alves-Ferreira E."/>
            <person name="Grigg M."/>
            <person name="Lorenzi H."/>
            <person name="Galac M."/>
        </authorList>
    </citation>
    <scope>NUCLEOTIDE SEQUENCE [LARGE SCALE GENOMIC DNA]</scope>
    <source>
        <strain evidence="3 4">EAF2021</strain>
    </source>
</reference>
<accession>A0ABR2I5C3</accession>
<dbReference type="Proteomes" id="UP001470230">
    <property type="component" value="Unassembled WGS sequence"/>
</dbReference>
<dbReference type="InterPro" id="IPR036322">
    <property type="entry name" value="WD40_repeat_dom_sf"/>
</dbReference>
<organism evidence="3 4">
    <name type="scientific">Tritrichomonas musculus</name>
    <dbReference type="NCBI Taxonomy" id="1915356"/>
    <lineage>
        <taxon>Eukaryota</taxon>
        <taxon>Metamonada</taxon>
        <taxon>Parabasalia</taxon>
        <taxon>Tritrichomonadida</taxon>
        <taxon>Tritrichomonadidae</taxon>
        <taxon>Tritrichomonas</taxon>
    </lineage>
</organism>
<dbReference type="SMART" id="SM00320">
    <property type="entry name" value="WD40"/>
    <property type="match status" value="2"/>
</dbReference>
<feature type="region of interest" description="Disordered" evidence="1">
    <location>
        <begin position="78"/>
        <end position="117"/>
    </location>
</feature>
<name>A0ABR2I5C3_9EUKA</name>
<keyword evidence="4" id="KW-1185">Reference proteome</keyword>
<feature type="region of interest" description="Disordered" evidence="1">
    <location>
        <begin position="146"/>
        <end position="167"/>
    </location>
</feature>